<dbReference type="Pfam" id="PF01753">
    <property type="entry name" value="zf-MYND"/>
    <property type="match status" value="1"/>
</dbReference>
<dbReference type="STRING" id="930990.A0A067N7V5"/>
<dbReference type="PROSITE" id="PS50865">
    <property type="entry name" value="ZF_MYND_2"/>
    <property type="match status" value="1"/>
</dbReference>
<dbReference type="HOGENOM" id="CLU_783006_0_0_1"/>
<evidence type="ECO:0000259" key="6">
    <source>
        <dbReference type="PROSITE" id="PS50865"/>
    </source>
</evidence>
<gene>
    <name evidence="7" type="ORF">BOTBODRAFT_390454</name>
</gene>
<evidence type="ECO:0000256" key="5">
    <source>
        <dbReference type="SAM" id="MobiDB-lite"/>
    </source>
</evidence>
<evidence type="ECO:0000256" key="4">
    <source>
        <dbReference type="PROSITE-ProRule" id="PRU00134"/>
    </source>
</evidence>
<evidence type="ECO:0000256" key="3">
    <source>
        <dbReference type="ARBA" id="ARBA00022833"/>
    </source>
</evidence>
<evidence type="ECO:0000313" key="7">
    <source>
        <dbReference type="EMBL" id="KDQ20212.1"/>
    </source>
</evidence>
<protein>
    <recommendedName>
        <fullName evidence="6">MYND-type domain-containing protein</fullName>
    </recommendedName>
</protein>
<dbReference type="GO" id="GO:0008270">
    <property type="term" value="F:zinc ion binding"/>
    <property type="evidence" value="ECO:0007669"/>
    <property type="project" value="UniProtKB-KW"/>
</dbReference>
<evidence type="ECO:0000256" key="1">
    <source>
        <dbReference type="ARBA" id="ARBA00022723"/>
    </source>
</evidence>
<dbReference type="EMBL" id="KL198018">
    <property type="protein sequence ID" value="KDQ20212.1"/>
    <property type="molecule type" value="Genomic_DNA"/>
</dbReference>
<keyword evidence="8" id="KW-1185">Reference proteome</keyword>
<dbReference type="AlphaFoldDB" id="A0A067N7V5"/>
<keyword evidence="2 4" id="KW-0863">Zinc-finger</keyword>
<organism evidence="7 8">
    <name type="scientific">Botryobasidium botryosum (strain FD-172 SS1)</name>
    <dbReference type="NCBI Taxonomy" id="930990"/>
    <lineage>
        <taxon>Eukaryota</taxon>
        <taxon>Fungi</taxon>
        <taxon>Dikarya</taxon>
        <taxon>Basidiomycota</taxon>
        <taxon>Agaricomycotina</taxon>
        <taxon>Agaricomycetes</taxon>
        <taxon>Cantharellales</taxon>
        <taxon>Botryobasidiaceae</taxon>
        <taxon>Botryobasidium</taxon>
    </lineage>
</organism>
<name>A0A067N7V5_BOTB1</name>
<reference evidence="8" key="1">
    <citation type="journal article" date="2014" name="Proc. Natl. Acad. Sci. U.S.A.">
        <title>Extensive sampling of basidiomycete genomes demonstrates inadequacy of the white-rot/brown-rot paradigm for wood decay fungi.</title>
        <authorList>
            <person name="Riley R."/>
            <person name="Salamov A.A."/>
            <person name="Brown D.W."/>
            <person name="Nagy L.G."/>
            <person name="Floudas D."/>
            <person name="Held B.W."/>
            <person name="Levasseur A."/>
            <person name="Lombard V."/>
            <person name="Morin E."/>
            <person name="Otillar R."/>
            <person name="Lindquist E.A."/>
            <person name="Sun H."/>
            <person name="LaButti K.M."/>
            <person name="Schmutz J."/>
            <person name="Jabbour D."/>
            <person name="Luo H."/>
            <person name="Baker S.E."/>
            <person name="Pisabarro A.G."/>
            <person name="Walton J.D."/>
            <person name="Blanchette R.A."/>
            <person name="Henrissat B."/>
            <person name="Martin F."/>
            <person name="Cullen D."/>
            <person name="Hibbett D.S."/>
            <person name="Grigoriev I.V."/>
        </authorList>
    </citation>
    <scope>NUCLEOTIDE SEQUENCE [LARGE SCALE GENOMIC DNA]</scope>
    <source>
        <strain evidence="8">FD-172 SS1</strain>
    </source>
</reference>
<keyword evidence="1" id="KW-0479">Metal-binding</keyword>
<dbReference type="Proteomes" id="UP000027195">
    <property type="component" value="Unassembled WGS sequence"/>
</dbReference>
<feature type="domain" description="MYND-type" evidence="6">
    <location>
        <begin position="307"/>
        <end position="349"/>
    </location>
</feature>
<accession>A0A067N7V5</accession>
<keyword evidence="3" id="KW-0862">Zinc</keyword>
<evidence type="ECO:0000256" key="2">
    <source>
        <dbReference type="ARBA" id="ARBA00022771"/>
    </source>
</evidence>
<dbReference type="Gene3D" id="6.10.140.2220">
    <property type="match status" value="1"/>
</dbReference>
<dbReference type="PROSITE" id="PS01360">
    <property type="entry name" value="ZF_MYND_1"/>
    <property type="match status" value="1"/>
</dbReference>
<evidence type="ECO:0000313" key="8">
    <source>
        <dbReference type="Proteomes" id="UP000027195"/>
    </source>
</evidence>
<dbReference type="InParanoid" id="A0A067N7V5"/>
<dbReference type="SUPFAM" id="SSF144232">
    <property type="entry name" value="HIT/MYND zinc finger-like"/>
    <property type="match status" value="1"/>
</dbReference>
<proteinExistence type="predicted"/>
<sequence>MGFLHNVAHSLPPSLRHPSERESTPRHLPAYTNHEGVYVESGSRPCSCKMNKEEKDRDFTKWLVENDIPTVEEFVAILGITVEPGNIRVHEESLSEEVKLQKINGMTRRVVRYGEVDPYGMYFIWTKLSAIYLPSLVHAFLSPPLPSDLSDVAFYEFHSPYCAVLCKLVNSEYYAKYMVSEDPSASPGKRIGHVQANRIARDADLLDIGLRLPDDTKRAHFEDTVYEMVQLLSACIVFQAEDPAFVPINETVSSKLIPYLDRWATQLPPEKGGHVCELVAARFRRSEQQWTRAARVARNLKSLPPVREYCALEACKSTYTLSICGRCRITYYCSKVHQEQDWGKHTHACYSTVY</sequence>
<dbReference type="OrthoDB" id="432970at2759"/>
<dbReference type="InterPro" id="IPR002893">
    <property type="entry name" value="Znf_MYND"/>
</dbReference>
<feature type="region of interest" description="Disordered" evidence="5">
    <location>
        <begin position="9"/>
        <end position="28"/>
    </location>
</feature>